<accession>A0AAW9SWD0</accession>
<dbReference type="RefSeq" id="WP_347168477.1">
    <property type="nucleotide sequence ID" value="NZ_JBDNCH010000004.1"/>
</dbReference>
<evidence type="ECO:0000259" key="1">
    <source>
        <dbReference type="Pfam" id="PF00174"/>
    </source>
</evidence>
<dbReference type="EMBL" id="JBDNCH010000004">
    <property type="protein sequence ID" value="MEN9063393.1"/>
    <property type="molecule type" value="Genomic_DNA"/>
</dbReference>
<evidence type="ECO:0000313" key="3">
    <source>
        <dbReference type="Proteomes" id="UP001428774"/>
    </source>
</evidence>
<proteinExistence type="predicted"/>
<dbReference type="Gene3D" id="3.90.420.10">
    <property type="entry name" value="Oxidoreductase, molybdopterin-binding domain"/>
    <property type="match status" value="1"/>
</dbReference>
<reference evidence="2 3" key="1">
    <citation type="submission" date="2024-05" db="EMBL/GenBank/DDBJ databases">
        <title>Genome sequence of Ponticoccus litoralis KCCM 90028.</title>
        <authorList>
            <person name="Kim J.M."/>
            <person name="Lee J.K."/>
            <person name="Choi B.J."/>
            <person name="Bayburt H."/>
            <person name="Baek J.H."/>
            <person name="Jeon C.O."/>
        </authorList>
    </citation>
    <scope>NUCLEOTIDE SEQUENCE [LARGE SCALE GENOMIC DNA]</scope>
    <source>
        <strain evidence="2 3">KCCM 90028</strain>
    </source>
</reference>
<feature type="domain" description="Oxidoreductase molybdopterin-binding" evidence="1">
    <location>
        <begin position="58"/>
        <end position="127"/>
    </location>
</feature>
<name>A0AAW9SWD0_9RHOB</name>
<dbReference type="SUPFAM" id="SSF56524">
    <property type="entry name" value="Oxidoreductase molybdopterin-binding domain"/>
    <property type="match status" value="1"/>
</dbReference>
<dbReference type="InterPro" id="IPR036374">
    <property type="entry name" value="OxRdtase_Mopterin-bd_sf"/>
</dbReference>
<protein>
    <submittedName>
        <fullName evidence="2">Molybdopterin-dependent oxidoreductase</fullName>
    </submittedName>
</protein>
<dbReference type="AlphaFoldDB" id="A0AAW9SWD0"/>
<dbReference type="Pfam" id="PF00174">
    <property type="entry name" value="Oxidored_molyb"/>
    <property type="match status" value="1"/>
</dbReference>
<organism evidence="2 3">
    <name type="scientific">Ponticoccus litoralis</name>
    <dbReference type="NCBI Taxonomy" id="422297"/>
    <lineage>
        <taxon>Bacteria</taxon>
        <taxon>Pseudomonadati</taxon>
        <taxon>Pseudomonadota</taxon>
        <taxon>Alphaproteobacteria</taxon>
        <taxon>Rhodobacterales</taxon>
        <taxon>Roseobacteraceae</taxon>
        <taxon>Ponticoccus</taxon>
    </lineage>
</organism>
<dbReference type="Proteomes" id="UP001428774">
    <property type="component" value="Unassembled WGS sequence"/>
</dbReference>
<evidence type="ECO:0000313" key="2">
    <source>
        <dbReference type="EMBL" id="MEN9063393.1"/>
    </source>
</evidence>
<dbReference type="InterPro" id="IPR000572">
    <property type="entry name" value="OxRdtase_Mopterin-bd_dom"/>
</dbReference>
<keyword evidence="3" id="KW-1185">Reference proteome</keyword>
<gene>
    <name evidence="2" type="ORF">ABFB10_22730</name>
</gene>
<comment type="caution">
    <text evidence="2">The sequence shown here is derived from an EMBL/GenBank/DDBJ whole genome shotgun (WGS) entry which is preliminary data.</text>
</comment>
<sequence length="153" mass="16966">MRSRIAICLATSLLAAGDAPPTLRITGAIAGGTVGFDLEALRSLPQAGLETSTVVTDGTHLFTGFLMRDLLEKVEARGETVTATALNEYIVDIPISDFHNYDVVVAYEMDGKPLERADKGPLWIVYPRDDHSELQDIRFDYRWVWQLSGLEVR</sequence>